<feature type="region of interest" description="Disordered" evidence="1">
    <location>
        <begin position="208"/>
        <end position="253"/>
    </location>
</feature>
<protein>
    <submittedName>
        <fullName evidence="2">Uncharacterized protein</fullName>
    </submittedName>
</protein>
<reference evidence="2" key="1">
    <citation type="journal article" date="2020" name="Stud. Mycol.">
        <title>101 Dothideomycetes genomes: a test case for predicting lifestyles and emergence of pathogens.</title>
        <authorList>
            <person name="Haridas S."/>
            <person name="Albert R."/>
            <person name="Binder M."/>
            <person name="Bloem J."/>
            <person name="Labutti K."/>
            <person name="Salamov A."/>
            <person name="Andreopoulos B."/>
            <person name="Baker S."/>
            <person name="Barry K."/>
            <person name="Bills G."/>
            <person name="Bluhm B."/>
            <person name="Cannon C."/>
            <person name="Castanera R."/>
            <person name="Culley D."/>
            <person name="Daum C."/>
            <person name="Ezra D."/>
            <person name="Gonzalez J."/>
            <person name="Henrissat B."/>
            <person name="Kuo A."/>
            <person name="Liang C."/>
            <person name="Lipzen A."/>
            <person name="Lutzoni F."/>
            <person name="Magnuson J."/>
            <person name="Mondo S."/>
            <person name="Nolan M."/>
            <person name="Ohm R."/>
            <person name="Pangilinan J."/>
            <person name="Park H.-J."/>
            <person name="Ramirez L."/>
            <person name="Alfaro M."/>
            <person name="Sun H."/>
            <person name="Tritt A."/>
            <person name="Yoshinaga Y."/>
            <person name="Zwiers L.-H."/>
            <person name="Turgeon B."/>
            <person name="Goodwin S."/>
            <person name="Spatafora J."/>
            <person name="Crous P."/>
            <person name="Grigoriev I."/>
        </authorList>
    </citation>
    <scope>NUCLEOTIDE SEQUENCE</scope>
    <source>
        <strain evidence="2">CBS 109.77</strain>
    </source>
</reference>
<sequence length="618" mass="67147">MEPQDQRQARGGHANPNHQQVVDPQPANHYPQKGYNNNRGNTWKNKRGGGKPTGTKRFNGNGHGYDGPLAQDMEYGQQAPGATATANGPPPPMALNPAAPPYTGGMNQVPVAGTGPYHMSPQNMPQAMHPGYVPIPAYAGQDPDMPVTPLTVAATPSYYGYGNGNQAKPGPVSQAGPWSPNVPYPPFHNGHVQRSPNAMFPAFNQHDSNHGSPHRPYPPHMAMPPFGAMDRAHAGPSAHPPPAHPPSTHQLSAHPQSYNEYVFRPTHAPNAIRNPVGMRDQDVLDLAVLPSIERTAIRGTIHALVTDANEKKESVVEKRAAALDSMKYAMKKELDHEHEVYKWLDYVETRIGRSNEMADRANAAASDDEKKVAETKRSGYLAEAAVAFHKTVDMMLYVREWRKEIEERRTAVSDCDVELVKLADDLNNDMWKEIDSVLRGMKISDDEKQGGNAAQNYQVPEPTGNVYLNARSARNASGMATAKNVEKGKAKQTSTGAQYSKKDDTDKTTDDGSKSEADNAKNKGNPRESAKASQGNKFDPVNKATQNRNASEVENATGAQPEDGTGKKKKRFISKNRKNHKKAESMTTVSSKADATKPEVSKTEAGKPSASNPYAGKA</sequence>
<feature type="compositionally biased region" description="Polar residues" evidence="1">
    <location>
        <begin position="543"/>
        <end position="558"/>
    </location>
</feature>
<feature type="compositionally biased region" description="Basic and acidic residues" evidence="1">
    <location>
        <begin position="594"/>
        <end position="605"/>
    </location>
</feature>
<dbReference type="Proteomes" id="UP000799757">
    <property type="component" value="Unassembled WGS sequence"/>
</dbReference>
<accession>A0A6A6XBE6</accession>
<evidence type="ECO:0000313" key="3">
    <source>
        <dbReference type="Proteomes" id="UP000799757"/>
    </source>
</evidence>
<evidence type="ECO:0000256" key="1">
    <source>
        <dbReference type="SAM" id="MobiDB-lite"/>
    </source>
</evidence>
<feature type="compositionally biased region" description="Pro residues" evidence="1">
    <location>
        <begin position="88"/>
        <end position="100"/>
    </location>
</feature>
<evidence type="ECO:0000313" key="2">
    <source>
        <dbReference type="EMBL" id="KAF2793752.1"/>
    </source>
</evidence>
<dbReference type="AlphaFoldDB" id="A0A6A6XBE6"/>
<keyword evidence="3" id="KW-1185">Reference proteome</keyword>
<feature type="region of interest" description="Disordered" evidence="1">
    <location>
        <begin position="1"/>
        <end position="107"/>
    </location>
</feature>
<name>A0A6A6XBE6_9PLEO</name>
<feature type="region of interest" description="Disordered" evidence="1">
    <location>
        <begin position="478"/>
        <end position="618"/>
    </location>
</feature>
<feature type="compositionally biased region" description="Polar residues" evidence="1">
    <location>
        <begin position="34"/>
        <end position="43"/>
    </location>
</feature>
<feature type="compositionally biased region" description="Basic and acidic residues" evidence="1">
    <location>
        <begin position="500"/>
        <end position="530"/>
    </location>
</feature>
<proteinExistence type="predicted"/>
<feature type="compositionally biased region" description="Basic residues" evidence="1">
    <location>
        <begin position="567"/>
        <end position="581"/>
    </location>
</feature>
<gene>
    <name evidence="2" type="ORF">K505DRAFT_325247</name>
</gene>
<dbReference type="EMBL" id="MU001915">
    <property type="protein sequence ID" value="KAF2793752.1"/>
    <property type="molecule type" value="Genomic_DNA"/>
</dbReference>
<organism evidence="2 3">
    <name type="scientific">Melanomma pulvis-pyrius CBS 109.77</name>
    <dbReference type="NCBI Taxonomy" id="1314802"/>
    <lineage>
        <taxon>Eukaryota</taxon>
        <taxon>Fungi</taxon>
        <taxon>Dikarya</taxon>
        <taxon>Ascomycota</taxon>
        <taxon>Pezizomycotina</taxon>
        <taxon>Dothideomycetes</taxon>
        <taxon>Pleosporomycetidae</taxon>
        <taxon>Pleosporales</taxon>
        <taxon>Melanommataceae</taxon>
        <taxon>Melanomma</taxon>
    </lineage>
</organism>